<reference evidence="2 3" key="1">
    <citation type="submission" date="2020-10" db="EMBL/GenBank/DDBJ databases">
        <title>Connecting structure to function with the recovery of over 1000 high-quality activated sludge metagenome-assembled genomes encoding full-length rRNA genes using long-read sequencing.</title>
        <authorList>
            <person name="Singleton C.M."/>
            <person name="Petriglieri F."/>
            <person name="Kristensen J.M."/>
            <person name="Kirkegaard R.H."/>
            <person name="Michaelsen T.Y."/>
            <person name="Andersen M.H."/>
            <person name="Karst S.M."/>
            <person name="Dueholm M.S."/>
            <person name="Nielsen P.H."/>
            <person name="Albertsen M."/>
        </authorList>
    </citation>
    <scope>NUCLEOTIDE SEQUENCE [LARGE SCALE GENOMIC DNA]</scope>
    <source>
        <strain evidence="2">AalE_18-Q3-R2-46_BAT3C.188</strain>
    </source>
</reference>
<dbReference type="AlphaFoldDB" id="A0A934X837"/>
<name>A0A934X837_9MICO</name>
<dbReference type="SUPFAM" id="SSF54637">
    <property type="entry name" value="Thioesterase/thiol ester dehydrase-isomerase"/>
    <property type="match status" value="1"/>
</dbReference>
<organism evidence="2 3">
    <name type="scientific">Candidatus Phosphoribacter hodrii</name>
    <dbReference type="NCBI Taxonomy" id="2953743"/>
    <lineage>
        <taxon>Bacteria</taxon>
        <taxon>Bacillati</taxon>
        <taxon>Actinomycetota</taxon>
        <taxon>Actinomycetes</taxon>
        <taxon>Micrococcales</taxon>
        <taxon>Dermatophilaceae</taxon>
        <taxon>Candidatus Phosphoribacter</taxon>
    </lineage>
</organism>
<dbReference type="InterPro" id="IPR006683">
    <property type="entry name" value="Thioestr_dom"/>
</dbReference>
<protein>
    <submittedName>
        <fullName evidence="2">PaaI family thioesterase</fullName>
    </submittedName>
</protein>
<dbReference type="EMBL" id="JADIXZ010000005">
    <property type="protein sequence ID" value="MBK6301809.1"/>
    <property type="molecule type" value="Genomic_DNA"/>
</dbReference>
<proteinExistence type="predicted"/>
<sequence>MTRASTPDAPVTPVAVQDSYPPDVAVCYGCGRLNDDGLHIRTFWDGTEGTATFQPKPFHTAITGVVYGGLLASLIDCHAVGTAAAARYAADDREVGSEPVLRYVTGLLQVSFKAPTPMGGPLTLRAWPVEVGERKVVVDAEVIADGQVTVTGHVIAVRLRHDSTGSAAP</sequence>
<accession>A0A934X837</accession>
<dbReference type="Gene3D" id="3.10.129.10">
    <property type="entry name" value="Hotdog Thioesterase"/>
    <property type="match status" value="1"/>
</dbReference>
<feature type="domain" description="Thioesterase" evidence="1">
    <location>
        <begin position="64"/>
        <end position="149"/>
    </location>
</feature>
<evidence type="ECO:0000313" key="2">
    <source>
        <dbReference type="EMBL" id="MBK6301809.1"/>
    </source>
</evidence>
<comment type="caution">
    <text evidence="2">The sequence shown here is derived from an EMBL/GenBank/DDBJ whole genome shotgun (WGS) entry which is preliminary data.</text>
</comment>
<gene>
    <name evidence="2" type="ORF">IPF40_12445</name>
</gene>
<dbReference type="Pfam" id="PF03061">
    <property type="entry name" value="4HBT"/>
    <property type="match status" value="1"/>
</dbReference>
<dbReference type="InterPro" id="IPR029069">
    <property type="entry name" value="HotDog_dom_sf"/>
</dbReference>
<evidence type="ECO:0000313" key="3">
    <source>
        <dbReference type="Proteomes" id="UP000718281"/>
    </source>
</evidence>
<dbReference type="Proteomes" id="UP000718281">
    <property type="component" value="Unassembled WGS sequence"/>
</dbReference>
<evidence type="ECO:0000259" key="1">
    <source>
        <dbReference type="Pfam" id="PF03061"/>
    </source>
</evidence>